<dbReference type="Proteomes" id="UP000003163">
    <property type="component" value="Unassembled WGS sequence"/>
</dbReference>
<evidence type="ECO:0000313" key="2">
    <source>
        <dbReference type="Proteomes" id="UP000003163"/>
    </source>
</evidence>
<dbReference type="HOGENOM" id="CLU_1120168_0_0_1"/>
<protein>
    <submittedName>
        <fullName evidence="1">Uncharacterized protein</fullName>
    </submittedName>
</protein>
<dbReference type="InParanoid" id="J9DM82"/>
<dbReference type="AlphaFoldDB" id="J9DM82"/>
<keyword evidence="2" id="KW-1185">Reference proteome</keyword>
<organism evidence="1 2">
    <name type="scientific">Edhazardia aedis (strain USNM 41457)</name>
    <name type="common">Microsporidian parasite</name>
    <dbReference type="NCBI Taxonomy" id="1003232"/>
    <lineage>
        <taxon>Eukaryota</taxon>
        <taxon>Fungi</taxon>
        <taxon>Fungi incertae sedis</taxon>
        <taxon>Microsporidia</taxon>
        <taxon>Edhazardia</taxon>
    </lineage>
</organism>
<proteinExistence type="predicted"/>
<evidence type="ECO:0000313" key="1">
    <source>
        <dbReference type="EMBL" id="EJW03705.1"/>
    </source>
</evidence>
<reference evidence="2" key="2">
    <citation type="submission" date="2015-07" db="EMBL/GenBank/DDBJ databases">
        <title>Contrasting host-pathogen interactions and genome evolution in two generalist and specialist microsporidian pathogens of mosquitoes.</title>
        <authorList>
            <consortium name="The Broad Institute Genomics Platform"/>
            <consortium name="The Broad Institute Genome Sequencing Center for Infectious Disease"/>
            <person name="Cuomo C.A."/>
            <person name="Sanscrainte N.D."/>
            <person name="Goldberg J.M."/>
            <person name="Heiman D."/>
            <person name="Young S."/>
            <person name="Zeng Q."/>
            <person name="Becnel J.J."/>
            <person name="Birren B.W."/>
        </authorList>
    </citation>
    <scope>NUCLEOTIDE SEQUENCE [LARGE SCALE GENOMIC DNA]</scope>
    <source>
        <strain evidence="2">USNM 41457</strain>
    </source>
</reference>
<accession>J9DM82</accession>
<dbReference type="VEuPathDB" id="MicrosporidiaDB:EDEG_01997"/>
<reference evidence="1 2" key="1">
    <citation type="submission" date="2011-08" db="EMBL/GenBank/DDBJ databases">
        <authorList>
            <person name="Liu Z.J."/>
            <person name="Shi F.L."/>
            <person name="Lu J.Q."/>
            <person name="Li M."/>
            <person name="Wang Z.L."/>
        </authorList>
    </citation>
    <scope>NUCLEOTIDE SEQUENCE [LARGE SCALE GENOMIC DNA]</scope>
    <source>
        <strain evidence="1 2">USNM 41457</strain>
    </source>
</reference>
<gene>
    <name evidence="1" type="ORF">EDEG_01997</name>
</gene>
<comment type="caution">
    <text evidence="1">The sequence shown here is derived from an EMBL/GenBank/DDBJ whole genome shotgun (WGS) entry which is preliminary data.</text>
</comment>
<sequence>MPNSNTSSKNSPQCSYTKTSIDRRAETFDHSQCSSIPSTVFNDQPLDLSVQNTDSVKILDDTLTKNTVEQLIPSYTYNPVTTNYSNIANKDDLSFVNNNPTTNMDNNYNYNLNTNNMNYLERLYLLYCWQQLYYKCLRETQPTTNSGYHIFQNTHLPVSDSMPANFIPVVKNYNVEKNTLPNVNPYLLASNTTPDQKTLENDATLHINTLKENDVSSNFLSNKDEHTSCTYLCNSCTNNSHTNHPNQP</sequence>
<name>J9DM82_EDHAE</name>
<dbReference type="EMBL" id="AFBI03000032">
    <property type="protein sequence ID" value="EJW03705.1"/>
    <property type="molecule type" value="Genomic_DNA"/>
</dbReference>